<evidence type="ECO:0000313" key="4">
    <source>
        <dbReference type="Proteomes" id="UP000824259"/>
    </source>
</evidence>
<evidence type="ECO:0000313" key="3">
    <source>
        <dbReference type="EMBL" id="HJA99203.1"/>
    </source>
</evidence>
<feature type="domain" description="YgjP-like metallopeptidase" evidence="2">
    <location>
        <begin position="105"/>
        <end position="220"/>
    </location>
</feature>
<organism evidence="3 4">
    <name type="scientific">Candidatus Alistipes avicola</name>
    <dbReference type="NCBI Taxonomy" id="2838432"/>
    <lineage>
        <taxon>Bacteria</taxon>
        <taxon>Pseudomonadati</taxon>
        <taxon>Bacteroidota</taxon>
        <taxon>Bacteroidia</taxon>
        <taxon>Bacteroidales</taxon>
        <taxon>Rikenellaceae</taxon>
        <taxon>Alistipes</taxon>
    </lineage>
</organism>
<dbReference type="InterPro" id="IPR002725">
    <property type="entry name" value="YgjP-like_metallopeptidase"/>
</dbReference>
<evidence type="ECO:0000256" key="1">
    <source>
        <dbReference type="SAM" id="MobiDB-lite"/>
    </source>
</evidence>
<proteinExistence type="predicted"/>
<dbReference type="Pfam" id="PF01863">
    <property type="entry name" value="YgjP-like"/>
    <property type="match status" value="1"/>
</dbReference>
<comment type="caution">
    <text evidence="3">The sequence shown here is derived from an EMBL/GenBank/DDBJ whole genome shotgun (WGS) entry which is preliminary data.</text>
</comment>
<dbReference type="PANTHER" id="PTHR30399:SF1">
    <property type="entry name" value="UTP PYROPHOSPHATASE"/>
    <property type="match status" value="1"/>
</dbReference>
<evidence type="ECO:0000259" key="2">
    <source>
        <dbReference type="Pfam" id="PF01863"/>
    </source>
</evidence>
<reference evidence="3" key="2">
    <citation type="submission" date="2021-04" db="EMBL/GenBank/DDBJ databases">
        <authorList>
            <person name="Gilroy R."/>
        </authorList>
    </citation>
    <scope>NUCLEOTIDE SEQUENCE</scope>
    <source>
        <strain evidence="3">CHK169-11906</strain>
    </source>
</reference>
<sequence length="225" mass="26085">MSLFRDLFGLFQPQPGGKRNSRQRTPSGKTVRTTRTVMHSVVGEVTLSRSRRARRISIAVKASGTVRLSYPYGISEERALAFLDSRTEWIEHVRQRIAARMAQRPTRPTLSPEEERKRIEGLRREAKTVLPDRVALLSARTGLHYRSVTIRATRSKWGSCNARCDLSLSLYLMTLPEHLRDFVILHELCHTVHHDHSSRFHALLDRLLEGREKALQKELRRYRPE</sequence>
<gene>
    <name evidence="3" type="ORF">H9779_06360</name>
</gene>
<feature type="region of interest" description="Disordered" evidence="1">
    <location>
        <begin position="11"/>
        <end position="31"/>
    </location>
</feature>
<name>A0A9D2L4S3_9BACT</name>
<dbReference type="PANTHER" id="PTHR30399">
    <property type="entry name" value="UNCHARACTERIZED PROTEIN YGJP"/>
    <property type="match status" value="1"/>
</dbReference>
<dbReference type="Proteomes" id="UP000824259">
    <property type="component" value="Unassembled WGS sequence"/>
</dbReference>
<reference evidence="3" key="1">
    <citation type="journal article" date="2021" name="PeerJ">
        <title>Extensive microbial diversity within the chicken gut microbiome revealed by metagenomics and culture.</title>
        <authorList>
            <person name="Gilroy R."/>
            <person name="Ravi A."/>
            <person name="Getino M."/>
            <person name="Pursley I."/>
            <person name="Horton D.L."/>
            <person name="Alikhan N.F."/>
            <person name="Baker D."/>
            <person name="Gharbi K."/>
            <person name="Hall N."/>
            <person name="Watson M."/>
            <person name="Adriaenssens E.M."/>
            <person name="Foster-Nyarko E."/>
            <person name="Jarju S."/>
            <person name="Secka A."/>
            <person name="Antonio M."/>
            <person name="Oren A."/>
            <person name="Chaudhuri R.R."/>
            <person name="La Ragione R."/>
            <person name="Hildebrand F."/>
            <person name="Pallen M.J."/>
        </authorList>
    </citation>
    <scope>NUCLEOTIDE SEQUENCE</scope>
    <source>
        <strain evidence="3">CHK169-11906</strain>
    </source>
</reference>
<dbReference type="EMBL" id="DWYR01000017">
    <property type="protein sequence ID" value="HJA99203.1"/>
    <property type="molecule type" value="Genomic_DNA"/>
</dbReference>
<dbReference type="Gene3D" id="3.30.2010.10">
    <property type="entry name" value="Metalloproteases ('zincins'), catalytic domain"/>
    <property type="match status" value="1"/>
</dbReference>
<dbReference type="InterPro" id="IPR053136">
    <property type="entry name" value="UTP_pyrophosphatase-like"/>
</dbReference>
<accession>A0A9D2L4S3</accession>
<dbReference type="CDD" id="cd07344">
    <property type="entry name" value="M48_yhfN_like"/>
    <property type="match status" value="1"/>
</dbReference>
<dbReference type="AlphaFoldDB" id="A0A9D2L4S3"/>
<protein>
    <submittedName>
        <fullName evidence="3">M48 family metallopeptidase</fullName>
    </submittedName>
</protein>